<feature type="domain" description="N-acetyltransferase" evidence="3">
    <location>
        <begin position="7"/>
        <end position="160"/>
    </location>
</feature>
<evidence type="ECO:0000256" key="2">
    <source>
        <dbReference type="ARBA" id="ARBA00023315"/>
    </source>
</evidence>
<dbReference type="Proteomes" id="UP000283644">
    <property type="component" value="Unassembled WGS sequence"/>
</dbReference>
<keyword evidence="1 4" id="KW-0808">Transferase</keyword>
<name>A0A417XWE6_9ACTN</name>
<dbReference type="GO" id="GO:0016747">
    <property type="term" value="F:acyltransferase activity, transferring groups other than amino-acyl groups"/>
    <property type="evidence" value="ECO:0007669"/>
    <property type="project" value="InterPro"/>
</dbReference>
<evidence type="ECO:0000313" key="4">
    <source>
        <dbReference type="EMBL" id="RHW24808.1"/>
    </source>
</evidence>
<evidence type="ECO:0000259" key="3">
    <source>
        <dbReference type="PROSITE" id="PS51186"/>
    </source>
</evidence>
<dbReference type="OrthoDB" id="5243635at2"/>
<comment type="caution">
    <text evidence="4">The sequence shown here is derived from an EMBL/GenBank/DDBJ whole genome shotgun (WGS) entry which is preliminary data.</text>
</comment>
<evidence type="ECO:0000313" key="5">
    <source>
        <dbReference type="Proteomes" id="UP000283644"/>
    </source>
</evidence>
<sequence>MSTPEPAELRPATTADAAEISRIWCEGWRDGHLGHTPAALVEARTAASFDHRALERLPHTTVATVDGDVVGFVVVVDDEAEQVYVDRAARGSGVAAVLLAEVERQVAASGHRRVWLAVASGNTRARRFYERSGWYDDGAFDYQADGPDGPIAVPCHRYVRDL</sequence>
<accession>A0A417XWE6</accession>
<dbReference type="RefSeq" id="WP_118927582.1">
    <property type="nucleotide sequence ID" value="NZ_QXGH01000029.1"/>
</dbReference>
<dbReference type="Pfam" id="PF00583">
    <property type="entry name" value="Acetyltransf_1"/>
    <property type="match status" value="1"/>
</dbReference>
<evidence type="ECO:0000256" key="1">
    <source>
        <dbReference type="ARBA" id="ARBA00022679"/>
    </source>
</evidence>
<reference evidence="4 5" key="1">
    <citation type="submission" date="2018-09" db="EMBL/GenBank/DDBJ databases">
        <title>Genome sequencing of Nocardioides immobilis CCTCC AB 2017083 for comparison to Nocardioides silvaticus.</title>
        <authorList>
            <person name="Li C."/>
            <person name="Wang G."/>
        </authorList>
    </citation>
    <scope>NUCLEOTIDE SEQUENCE [LARGE SCALE GENOMIC DNA]</scope>
    <source>
        <strain evidence="4 5">CCTCC AB 2017083</strain>
    </source>
</reference>
<dbReference type="EMBL" id="QXGH01000029">
    <property type="protein sequence ID" value="RHW24808.1"/>
    <property type="molecule type" value="Genomic_DNA"/>
</dbReference>
<dbReference type="InterPro" id="IPR050832">
    <property type="entry name" value="Bact_Acetyltransf"/>
</dbReference>
<keyword evidence="5" id="KW-1185">Reference proteome</keyword>
<dbReference type="PANTHER" id="PTHR43877:SF2">
    <property type="entry name" value="AMINOALKYLPHOSPHONATE N-ACETYLTRANSFERASE-RELATED"/>
    <property type="match status" value="1"/>
</dbReference>
<keyword evidence="2" id="KW-0012">Acyltransferase</keyword>
<dbReference type="InterPro" id="IPR000182">
    <property type="entry name" value="GNAT_dom"/>
</dbReference>
<dbReference type="CDD" id="cd04301">
    <property type="entry name" value="NAT_SF"/>
    <property type="match status" value="1"/>
</dbReference>
<gene>
    <name evidence="4" type="ORF">D0Z08_22845</name>
</gene>
<proteinExistence type="predicted"/>
<dbReference type="AlphaFoldDB" id="A0A417XWE6"/>
<dbReference type="PROSITE" id="PS51186">
    <property type="entry name" value="GNAT"/>
    <property type="match status" value="1"/>
</dbReference>
<organism evidence="4 5">
    <name type="scientific">Nocardioides immobilis</name>
    <dbReference type="NCBI Taxonomy" id="2049295"/>
    <lineage>
        <taxon>Bacteria</taxon>
        <taxon>Bacillati</taxon>
        <taxon>Actinomycetota</taxon>
        <taxon>Actinomycetes</taxon>
        <taxon>Propionibacteriales</taxon>
        <taxon>Nocardioidaceae</taxon>
        <taxon>Nocardioides</taxon>
    </lineage>
</organism>
<dbReference type="SUPFAM" id="SSF55729">
    <property type="entry name" value="Acyl-CoA N-acyltransferases (Nat)"/>
    <property type="match status" value="1"/>
</dbReference>
<protein>
    <submittedName>
        <fullName evidence="4">GNAT family N-acetyltransferase</fullName>
    </submittedName>
</protein>
<dbReference type="PANTHER" id="PTHR43877">
    <property type="entry name" value="AMINOALKYLPHOSPHONATE N-ACETYLTRANSFERASE-RELATED-RELATED"/>
    <property type="match status" value="1"/>
</dbReference>
<dbReference type="Gene3D" id="3.40.630.30">
    <property type="match status" value="1"/>
</dbReference>
<dbReference type="InterPro" id="IPR016181">
    <property type="entry name" value="Acyl_CoA_acyltransferase"/>
</dbReference>